<dbReference type="Proteomes" id="UP001241472">
    <property type="component" value="Unassembled WGS sequence"/>
</dbReference>
<dbReference type="RefSeq" id="WP_306831446.1">
    <property type="nucleotide sequence ID" value="NZ_JAUSRF010000002.1"/>
</dbReference>
<protein>
    <submittedName>
        <fullName evidence="3">Uncharacterized protein</fullName>
    </submittedName>
</protein>
<keyword evidence="2" id="KW-0732">Signal</keyword>
<dbReference type="EMBL" id="JAUSRF010000002">
    <property type="protein sequence ID" value="MDP9836124.1"/>
    <property type="molecule type" value="Genomic_DNA"/>
</dbReference>
<evidence type="ECO:0000313" key="4">
    <source>
        <dbReference type="Proteomes" id="UP001241472"/>
    </source>
</evidence>
<evidence type="ECO:0000256" key="1">
    <source>
        <dbReference type="SAM" id="MobiDB-lite"/>
    </source>
</evidence>
<name>A0ABT9PQZ5_9HYPH</name>
<comment type="caution">
    <text evidence="3">The sequence shown here is derived from an EMBL/GenBank/DDBJ whole genome shotgun (WGS) entry which is preliminary data.</text>
</comment>
<sequence length="320" mass="34045">MRAKLGFTALVLAASLGSFAQAAAPHSTYSETRKCPVVAERPDEFIRECSGPGGVTAILHYVEGKLGIFYMPVMKDKDVPLEHMIELSTSASYPYGAKLEWRVNGKTACAAVLRTYLPAGERLVVHDLSNGERLGLVRTNKEAQTLADRACSQRQTSPALTPVVASAASTQTPTAMPAPEGAQNLQEALSKGTERFDKTYIQTGISGVQDDVTECYAALKPQGPLDALAECAALDLRAKMVDRAMTRNMPDLAQPFFSERQVHGRILAAADQLAGGQAAAGALFAEIGLEANMSGSQPENPAPRGEDKAQAASSVFDFSK</sequence>
<evidence type="ECO:0000256" key="2">
    <source>
        <dbReference type="SAM" id="SignalP"/>
    </source>
</evidence>
<proteinExistence type="predicted"/>
<evidence type="ECO:0000313" key="3">
    <source>
        <dbReference type="EMBL" id="MDP9836124.1"/>
    </source>
</evidence>
<keyword evidence="4" id="KW-1185">Reference proteome</keyword>
<feature type="chain" id="PRO_5046982031" evidence="2">
    <location>
        <begin position="21"/>
        <end position="320"/>
    </location>
</feature>
<gene>
    <name evidence="3" type="ORF">J2T09_000866</name>
</gene>
<accession>A0ABT9PQZ5</accession>
<feature type="region of interest" description="Disordered" evidence="1">
    <location>
        <begin position="293"/>
        <end position="320"/>
    </location>
</feature>
<reference evidence="3 4" key="1">
    <citation type="submission" date="2023-07" db="EMBL/GenBank/DDBJ databases">
        <title>Sorghum-associated microbial communities from plants grown in Nebraska, USA.</title>
        <authorList>
            <person name="Schachtman D."/>
        </authorList>
    </citation>
    <scope>NUCLEOTIDE SEQUENCE [LARGE SCALE GENOMIC DNA]</scope>
    <source>
        <strain evidence="3 4">DS1307</strain>
    </source>
</reference>
<organism evidence="3 4">
    <name type="scientific">Neorhizobium huautlense</name>
    <dbReference type="NCBI Taxonomy" id="67774"/>
    <lineage>
        <taxon>Bacteria</taxon>
        <taxon>Pseudomonadati</taxon>
        <taxon>Pseudomonadota</taxon>
        <taxon>Alphaproteobacteria</taxon>
        <taxon>Hyphomicrobiales</taxon>
        <taxon>Rhizobiaceae</taxon>
        <taxon>Rhizobium/Agrobacterium group</taxon>
        <taxon>Neorhizobium</taxon>
    </lineage>
</organism>
<feature type="signal peptide" evidence="2">
    <location>
        <begin position="1"/>
        <end position="20"/>
    </location>
</feature>